<evidence type="ECO:0000313" key="3">
    <source>
        <dbReference type="Proteomes" id="UP001057291"/>
    </source>
</evidence>
<gene>
    <name evidence="2" type="ORF">DNHGIG_04280</name>
</gene>
<keyword evidence="3" id="KW-1185">Reference proteome</keyword>
<name>A0AAV4LAJ5_9BACL</name>
<keyword evidence="1" id="KW-0812">Transmembrane</keyword>
<dbReference type="AlphaFoldDB" id="A0AAV4LAJ5"/>
<reference evidence="2" key="1">
    <citation type="journal article" date="2023" name="Int. J. Syst. Evol. Microbiol.">
        <title>Collibacillus ludicampi gen. nov., sp. nov., a new soil bacterium of the family Alicyclobacillaceae.</title>
        <authorList>
            <person name="Jojima T."/>
            <person name="Ioku Y."/>
            <person name="Fukuta Y."/>
            <person name="Shirasaka N."/>
            <person name="Matsumura Y."/>
            <person name="Mori M."/>
        </authorList>
    </citation>
    <scope>NUCLEOTIDE SEQUENCE</scope>
    <source>
        <strain evidence="2">TP075</strain>
    </source>
</reference>
<proteinExistence type="predicted"/>
<keyword evidence="1" id="KW-0472">Membrane</keyword>
<dbReference type="RefSeq" id="WP_282198132.1">
    <property type="nucleotide sequence ID" value="NZ_BOQE01000001.1"/>
</dbReference>
<evidence type="ECO:0000313" key="2">
    <source>
        <dbReference type="EMBL" id="GIM44879.1"/>
    </source>
</evidence>
<organism evidence="2 3">
    <name type="scientific">Collibacillus ludicampi</name>
    <dbReference type="NCBI Taxonomy" id="2771369"/>
    <lineage>
        <taxon>Bacteria</taxon>
        <taxon>Bacillati</taxon>
        <taxon>Bacillota</taxon>
        <taxon>Bacilli</taxon>
        <taxon>Bacillales</taxon>
        <taxon>Alicyclobacillaceae</taxon>
        <taxon>Collibacillus</taxon>
    </lineage>
</organism>
<sequence length="128" mass="14909">MLQTTVGFVALIVVFLLISPFFSKKNERLEDQDKSLVNLAEKEAIYTEFVDLEYDYMMGKITEHEYKTMKEHITSLATNVARRERSLFEAAEDAIEQEIRQEVEKSLRNDFQGARTQSVRCNATDYQT</sequence>
<dbReference type="EMBL" id="BOQE01000001">
    <property type="protein sequence ID" value="GIM44879.1"/>
    <property type="molecule type" value="Genomic_DNA"/>
</dbReference>
<keyword evidence="1" id="KW-1133">Transmembrane helix</keyword>
<dbReference type="Proteomes" id="UP001057291">
    <property type="component" value="Unassembled WGS sequence"/>
</dbReference>
<comment type="caution">
    <text evidence="2">The sequence shown here is derived from an EMBL/GenBank/DDBJ whole genome shotgun (WGS) entry which is preliminary data.</text>
</comment>
<feature type="transmembrane region" description="Helical" evidence="1">
    <location>
        <begin position="6"/>
        <end position="23"/>
    </location>
</feature>
<accession>A0AAV4LAJ5</accession>
<protein>
    <recommendedName>
        <fullName evidence="4">C-type cytochrome biogenesis protein CcmI</fullName>
    </recommendedName>
</protein>
<evidence type="ECO:0008006" key="4">
    <source>
        <dbReference type="Google" id="ProtNLM"/>
    </source>
</evidence>
<evidence type="ECO:0000256" key="1">
    <source>
        <dbReference type="SAM" id="Phobius"/>
    </source>
</evidence>